<dbReference type="Pfam" id="PF00528">
    <property type="entry name" value="BPD_transp_1"/>
    <property type="match status" value="1"/>
</dbReference>
<feature type="transmembrane region" description="Helical" evidence="7">
    <location>
        <begin position="116"/>
        <end position="139"/>
    </location>
</feature>
<dbReference type="CDD" id="cd06261">
    <property type="entry name" value="TM_PBP2"/>
    <property type="match status" value="1"/>
</dbReference>
<proteinExistence type="inferred from homology"/>
<dbReference type="PANTHER" id="PTHR30465">
    <property type="entry name" value="INNER MEMBRANE ABC TRANSPORTER"/>
    <property type="match status" value="1"/>
</dbReference>
<dbReference type="InterPro" id="IPR035906">
    <property type="entry name" value="MetI-like_sf"/>
</dbReference>
<evidence type="ECO:0000256" key="4">
    <source>
        <dbReference type="ARBA" id="ARBA00022692"/>
    </source>
</evidence>
<evidence type="ECO:0000256" key="2">
    <source>
        <dbReference type="ARBA" id="ARBA00022448"/>
    </source>
</evidence>
<keyword evidence="6 7" id="KW-0472">Membrane</keyword>
<keyword evidence="4 7" id="KW-0812">Transmembrane</keyword>
<gene>
    <name evidence="9" type="ORF">ACFOND_11470</name>
</gene>
<evidence type="ECO:0000256" key="1">
    <source>
        <dbReference type="ARBA" id="ARBA00004651"/>
    </source>
</evidence>
<feature type="transmembrane region" description="Helical" evidence="7">
    <location>
        <begin position="232"/>
        <end position="250"/>
    </location>
</feature>
<comment type="caution">
    <text evidence="9">The sequence shown here is derived from an EMBL/GenBank/DDBJ whole genome shotgun (WGS) entry which is preliminary data.</text>
</comment>
<dbReference type="PANTHER" id="PTHR30465:SF66">
    <property type="entry name" value="INNER MEMBRANE ABC TRANSPORTER PERMEASE PROTEIN YEJB"/>
    <property type="match status" value="1"/>
</dbReference>
<name>A0ABV7WTI5_9GAMM</name>
<dbReference type="SUPFAM" id="SSF161098">
    <property type="entry name" value="MetI-like"/>
    <property type="match status" value="1"/>
</dbReference>
<keyword evidence="3" id="KW-1003">Cell membrane</keyword>
<feature type="transmembrane region" description="Helical" evidence="7">
    <location>
        <begin position="79"/>
        <end position="104"/>
    </location>
</feature>
<evidence type="ECO:0000259" key="8">
    <source>
        <dbReference type="PROSITE" id="PS50928"/>
    </source>
</evidence>
<feature type="transmembrane region" description="Helical" evidence="7">
    <location>
        <begin position="166"/>
        <end position="187"/>
    </location>
</feature>
<feature type="transmembrane region" description="Helical" evidence="7">
    <location>
        <begin position="270"/>
        <end position="296"/>
    </location>
</feature>
<evidence type="ECO:0000256" key="3">
    <source>
        <dbReference type="ARBA" id="ARBA00022475"/>
    </source>
</evidence>
<evidence type="ECO:0000313" key="10">
    <source>
        <dbReference type="Proteomes" id="UP001595710"/>
    </source>
</evidence>
<evidence type="ECO:0000313" key="9">
    <source>
        <dbReference type="EMBL" id="MFC3702262.1"/>
    </source>
</evidence>
<feature type="domain" description="ABC transmembrane type-1" evidence="8">
    <location>
        <begin position="77"/>
        <end position="293"/>
    </location>
</feature>
<comment type="similarity">
    <text evidence="7">Belongs to the binding-protein-dependent transport system permease family.</text>
</comment>
<comment type="subcellular location">
    <subcellularLocation>
        <location evidence="1 7">Cell membrane</location>
        <topology evidence="1 7">Multi-pass membrane protein</topology>
    </subcellularLocation>
</comment>
<keyword evidence="10" id="KW-1185">Reference proteome</keyword>
<evidence type="ECO:0000256" key="5">
    <source>
        <dbReference type="ARBA" id="ARBA00022989"/>
    </source>
</evidence>
<organism evidence="9 10">
    <name type="scientific">Reinekea marina</name>
    <dbReference type="NCBI Taxonomy" id="1310421"/>
    <lineage>
        <taxon>Bacteria</taxon>
        <taxon>Pseudomonadati</taxon>
        <taxon>Pseudomonadota</taxon>
        <taxon>Gammaproteobacteria</taxon>
        <taxon>Oceanospirillales</taxon>
        <taxon>Saccharospirillaceae</taxon>
        <taxon>Reinekea</taxon>
    </lineage>
</organism>
<dbReference type="InterPro" id="IPR000515">
    <property type="entry name" value="MetI-like"/>
</dbReference>
<dbReference type="Proteomes" id="UP001595710">
    <property type="component" value="Unassembled WGS sequence"/>
</dbReference>
<dbReference type="EMBL" id="JBHRYN010000012">
    <property type="protein sequence ID" value="MFC3702262.1"/>
    <property type="molecule type" value="Genomic_DNA"/>
</dbReference>
<dbReference type="PROSITE" id="PS50928">
    <property type="entry name" value="ABC_TM1"/>
    <property type="match status" value="1"/>
</dbReference>
<accession>A0ABV7WTI5</accession>
<protein>
    <submittedName>
        <fullName evidence="9">ABC transporter permease</fullName>
    </submittedName>
</protein>
<keyword evidence="5 7" id="KW-1133">Transmembrane helix</keyword>
<dbReference type="Gene3D" id="1.10.3720.10">
    <property type="entry name" value="MetI-like"/>
    <property type="match status" value="1"/>
</dbReference>
<evidence type="ECO:0000256" key="7">
    <source>
        <dbReference type="RuleBase" id="RU363032"/>
    </source>
</evidence>
<evidence type="ECO:0000256" key="6">
    <source>
        <dbReference type="ARBA" id="ARBA00023136"/>
    </source>
</evidence>
<sequence>MERIIMESSAMAMDGASGNRQSMMLSERQIEKLKEFYGLDKPIPEAYVDWIGNVLTGELGKSTRYYMPVWDMIIERLPIALYFGVLTFIISTVVSIPLGVAKALKHGGLMDNVSSGLIFLGFAVPAYVVGVLLLTWFSFSWELFPMGGFVHEDFEDFSRGKQFLDLLWHTALPLICYLIADFAVLTVTMKNNLMENLSADYVRTAVAKGMPFKQAVKNHAFRNSLIPLASHFGNFLTAFLGGSFLIEVIFNIDGIGLLGFEALVENDYPVVMGLLAITTGLFLVGNILSDILVALVDPRVKYGAK</sequence>
<reference evidence="10" key="1">
    <citation type="journal article" date="2019" name="Int. J. Syst. Evol. Microbiol.">
        <title>The Global Catalogue of Microorganisms (GCM) 10K type strain sequencing project: providing services to taxonomists for standard genome sequencing and annotation.</title>
        <authorList>
            <consortium name="The Broad Institute Genomics Platform"/>
            <consortium name="The Broad Institute Genome Sequencing Center for Infectious Disease"/>
            <person name="Wu L."/>
            <person name="Ma J."/>
        </authorList>
    </citation>
    <scope>NUCLEOTIDE SEQUENCE [LARGE SCALE GENOMIC DNA]</scope>
    <source>
        <strain evidence="10">CECT 8288</strain>
    </source>
</reference>
<keyword evidence="2 7" id="KW-0813">Transport</keyword>